<reference evidence="2" key="1">
    <citation type="journal article" date="2021" name="Proc. Natl. Acad. Sci. U.S.A.">
        <title>Three genomes in the algal genus Volvox reveal the fate of a haploid sex-determining region after a transition to homothallism.</title>
        <authorList>
            <person name="Yamamoto K."/>
            <person name="Hamaji T."/>
            <person name="Kawai-Toyooka H."/>
            <person name="Matsuzaki R."/>
            <person name="Takahashi F."/>
            <person name="Nishimura Y."/>
            <person name="Kawachi M."/>
            <person name="Noguchi H."/>
            <person name="Minakuchi Y."/>
            <person name="Umen J.G."/>
            <person name="Toyoda A."/>
            <person name="Nozaki H."/>
        </authorList>
    </citation>
    <scope>NUCLEOTIDE SEQUENCE</scope>
    <source>
        <strain evidence="2">NIES-3780</strain>
    </source>
</reference>
<dbReference type="EMBL" id="BNCO01000088">
    <property type="protein sequence ID" value="GIL66654.1"/>
    <property type="molecule type" value="Genomic_DNA"/>
</dbReference>
<organism evidence="2 3">
    <name type="scientific">Volvox africanus</name>
    <dbReference type="NCBI Taxonomy" id="51714"/>
    <lineage>
        <taxon>Eukaryota</taxon>
        <taxon>Viridiplantae</taxon>
        <taxon>Chlorophyta</taxon>
        <taxon>core chlorophytes</taxon>
        <taxon>Chlorophyceae</taxon>
        <taxon>CS clade</taxon>
        <taxon>Chlamydomonadales</taxon>
        <taxon>Volvocaceae</taxon>
        <taxon>Volvox</taxon>
    </lineage>
</organism>
<dbReference type="AlphaFoldDB" id="A0A8J4BQB0"/>
<feature type="region of interest" description="Disordered" evidence="1">
    <location>
        <begin position="60"/>
        <end position="111"/>
    </location>
</feature>
<feature type="compositionally biased region" description="Pro residues" evidence="1">
    <location>
        <begin position="84"/>
        <end position="104"/>
    </location>
</feature>
<comment type="caution">
    <text evidence="2">The sequence shown here is derived from an EMBL/GenBank/DDBJ whole genome shotgun (WGS) entry which is preliminary data.</text>
</comment>
<feature type="compositionally biased region" description="Pro residues" evidence="1">
    <location>
        <begin position="64"/>
        <end position="75"/>
    </location>
</feature>
<accession>A0A8J4BQB0</accession>
<feature type="region of interest" description="Disordered" evidence="1">
    <location>
        <begin position="132"/>
        <end position="174"/>
    </location>
</feature>
<evidence type="ECO:0000256" key="1">
    <source>
        <dbReference type="SAM" id="MobiDB-lite"/>
    </source>
</evidence>
<evidence type="ECO:0000313" key="2">
    <source>
        <dbReference type="EMBL" id="GIL66654.1"/>
    </source>
</evidence>
<evidence type="ECO:0000313" key="3">
    <source>
        <dbReference type="Proteomes" id="UP000747399"/>
    </source>
</evidence>
<dbReference type="Proteomes" id="UP000747399">
    <property type="component" value="Unassembled WGS sequence"/>
</dbReference>
<sequence length="489" mass="54500">MWNGPRHYSATSSTSVPVTSSKLTYSAEGLITELHHLSVPLHILGSVGLSVCRSLRVNLQAHRTPPPPPPLPSTHPPTSHLPPSQEPHPPPPPHPRHLPTPPLLPRHCTATSPNSAFVHSAAAELPPCHLRHYRRPAASPPYPPHPPQRPPSHLLRAAPGTCHAPTDPWDSATDPDLVRGDTHTPTYRDPGSASVLSATPLYTSGSSGQKNSLEGVENLHVRPHTPPELDYHTANEPYYLEPLIPSSLPRSKTSSFLPLQRHVVHLTFHSTAQPWRQSPLPRYTHAHTHIRRTCPAHLGAARPRPSHGPDHARLLLLLLRRMGPHLPPRLGRHVLHDTCPGLHSFRTRLLRNHRRHHRIHLRLALRALHDIGPDPQQCRTRLLVRRRRHPYRHARDGIVHPHPRRLDVVLLPWGRPQPCPAVPRAWTPETWRGDPYVPTPNGCSMSQRRTETEYSLVQAATVTVLSTAWIRNVVVIRVAVVVTVAAAGL</sequence>
<protein>
    <submittedName>
        <fullName evidence="2">Uncharacterized protein</fullName>
    </submittedName>
</protein>
<name>A0A8J4BQB0_9CHLO</name>
<feature type="compositionally biased region" description="Pro residues" evidence="1">
    <location>
        <begin position="138"/>
        <end position="150"/>
    </location>
</feature>
<proteinExistence type="predicted"/>
<gene>
    <name evidence="2" type="ORF">Vafri_20149</name>
</gene>
<keyword evidence="3" id="KW-1185">Reference proteome</keyword>